<protein>
    <submittedName>
        <fullName evidence="3">Uncharacterized protein</fullName>
    </submittedName>
</protein>
<evidence type="ECO:0000256" key="1">
    <source>
        <dbReference type="SAM" id="Phobius"/>
    </source>
</evidence>
<evidence type="ECO:0000313" key="4">
    <source>
        <dbReference type="Proteomes" id="UP001295684"/>
    </source>
</evidence>
<sequence>MGLFNFKISSICLIVFCLVCIFVCTGRAATPFSIVNASDSSYTDACKDAGTLCEFCCMTDKVLCTMDLAVCDPISNRDLWQVWWTMIVLSVVVIAFPMLCFIVYYALSKGWCCNRIE</sequence>
<keyword evidence="1" id="KW-1133">Transmembrane helix</keyword>
<dbReference type="Proteomes" id="UP001295684">
    <property type="component" value="Unassembled WGS sequence"/>
</dbReference>
<accession>A0AAD1Y401</accession>
<organism evidence="3 4">
    <name type="scientific">Euplotes crassus</name>
    <dbReference type="NCBI Taxonomy" id="5936"/>
    <lineage>
        <taxon>Eukaryota</taxon>
        <taxon>Sar</taxon>
        <taxon>Alveolata</taxon>
        <taxon>Ciliophora</taxon>
        <taxon>Intramacronucleata</taxon>
        <taxon>Spirotrichea</taxon>
        <taxon>Hypotrichia</taxon>
        <taxon>Euplotida</taxon>
        <taxon>Euplotidae</taxon>
        <taxon>Moneuplotes</taxon>
    </lineage>
</organism>
<keyword evidence="2" id="KW-0732">Signal</keyword>
<evidence type="ECO:0000256" key="2">
    <source>
        <dbReference type="SAM" id="SignalP"/>
    </source>
</evidence>
<feature type="chain" id="PRO_5042255288" evidence="2">
    <location>
        <begin position="29"/>
        <end position="117"/>
    </location>
</feature>
<dbReference type="AlphaFoldDB" id="A0AAD1Y401"/>
<gene>
    <name evidence="3" type="ORF">ECRASSUSDP1_LOCUS25797</name>
</gene>
<feature type="transmembrane region" description="Helical" evidence="1">
    <location>
        <begin position="82"/>
        <end position="107"/>
    </location>
</feature>
<keyword evidence="1" id="KW-0472">Membrane</keyword>
<dbReference type="EMBL" id="CAMPGE010026592">
    <property type="protein sequence ID" value="CAI2384273.1"/>
    <property type="molecule type" value="Genomic_DNA"/>
</dbReference>
<keyword evidence="1" id="KW-0812">Transmembrane</keyword>
<comment type="caution">
    <text evidence="3">The sequence shown here is derived from an EMBL/GenBank/DDBJ whole genome shotgun (WGS) entry which is preliminary data.</text>
</comment>
<feature type="signal peptide" evidence="2">
    <location>
        <begin position="1"/>
        <end position="28"/>
    </location>
</feature>
<name>A0AAD1Y401_EUPCR</name>
<proteinExistence type="predicted"/>
<evidence type="ECO:0000313" key="3">
    <source>
        <dbReference type="EMBL" id="CAI2384273.1"/>
    </source>
</evidence>
<keyword evidence="4" id="KW-1185">Reference proteome</keyword>
<reference evidence="3" key="1">
    <citation type="submission" date="2023-07" db="EMBL/GenBank/DDBJ databases">
        <authorList>
            <consortium name="AG Swart"/>
            <person name="Singh M."/>
            <person name="Singh A."/>
            <person name="Seah K."/>
            <person name="Emmerich C."/>
        </authorList>
    </citation>
    <scope>NUCLEOTIDE SEQUENCE</scope>
    <source>
        <strain evidence="3">DP1</strain>
    </source>
</reference>